<dbReference type="SUPFAM" id="SSF102114">
    <property type="entry name" value="Radical SAM enzymes"/>
    <property type="match status" value="1"/>
</dbReference>
<keyword evidence="2" id="KW-0479">Metal-binding</keyword>
<keyword evidence="3" id="KW-0408">Iron</keyword>
<dbReference type="InterPro" id="IPR013785">
    <property type="entry name" value="Aldolase_TIM"/>
</dbReference>
<protein>
    <recommendedName>
        <fullName evidence="5">Radical SAM core domain-containing protein</fullName>
    </recommendedName>
</protein>
<dbReference type="EMBL" id="BARW01018508">
    <property type="protein sequence ID" value="GAI99775.1"/>
    <property type="molecule type" value="Genomic_DNA"/>
</dbReference>
<dbReference type="InterPro" id="IPR058240">
    <property type="entry name" value="rSAM_sf"/>
</dbReference>
<feature type="non-terminal residue" evidence="6">
    <location>
        <position position="1"/>
    </location>
</feature>
<dbReference type="GO" id="GO:0046872">
    <property type="term" value="F:metal ion binding"/>
    <property type="evidence" value="ECO:0007669"/>
    <property type="project" value="UniProtKB-KW"/>
</dbReference>
<dbReference type="Pfam" id="PF04055">
    <property type="entry name" value="Radical_SAM"/>
    <property type="match status" value="1"/>
</dbReference>
<name>X1UIQ9_9ZZZZ</name>
<feature type="domain" description="Radical SAM core" evidence="5">
    <location>
        <begin position="8"/>
        <end position="90"/>
    </location>
</feature>
<proteinExistence type="predicted"/>
<gene>
    <name evidence="6" type="ORF">S12H4_31678</name>
</gene>
<accession>X1UIQ9</accession>
<dbReference type="Gene3D" id="3.20.20.70">
    <property type="entry name" value="Aldolase class I"/>
    <property type="match status" value="1"/>
</dbReference>
<dbReference type="GO" id="GO:0006783">
    <property type="term" value="P:heme biosynthetic process"/>
    <property type="evidence" value="ECO:0007669"/>
    <property type="project" value="TreeGrafter"/>
</dbReference>
<evidence type="ECO:0000256" key="4">
    <source>
        <dbReference type="ARBA" id="ARBA00023014"/>
    </source>
</evidence>
<dbReference type="InterPro" id="IPR050377">
    <property type="entry name" value="Radical_SAM_PqqE_MftC-like"/>
</dbReference>
<organism evidence="6">
    <name type="scientific">marine sediment metagenome</name>
    <dbReference type="NCBI Taxonomy" id="412755"/>
    <lineage>
        <taxon>unclassified sequences</taxon>
        <taxon>metagenomes</taxon>
        <taxon>ecological metagenomes</taxon>
    </lineage>
</organism>
<dbReference type="GO" id="GO:0051536">
    <property type="term" value="F:iron-sulfur cluster binding"/>
    <property type="evidence" value="ECO:0007669"/>
    <property type="project" value="UniProtKB-KW"/>
</dbReference>
<evidence type="ECO:0000256" key="1">
    <source>
        <dbReference type="ARBA" id="ARBA00022691"/>
    </source>
</evidence>
<evidence type="ECO:0000256" key="2">
    <source>
        <dbReference type="ARBA" id="ARBA00022723"/>
    </source>
</evidence>
<dbReference type="AlphaFoldDB" id="X1UIQ9"/>
<keyword evidence="1" id="KW-0949">S-adenosyl-L-methionine</keyword>
<dbReference type="CDD" id="cd01335">
    <property type="entry name" value="Radical_SAM"/>
    <property type="match status" value="1"/>
</dbReference>
<evidence type="ECO:0000256" key="3">
    <source>
        <dbReference type="ARBA" id="ARBA00023004"/>
    </source>
</evidence>
<dbReference type="PANTHER" id="PTHR11228">
    <property type="entry name" value="RADICAL SAM DOMAIN PROTEIN"/>
    <property type="match status" value="1"/>
</dbReference>
<keyword evidence="4" id="KW-0411">Iron-sulfur</keyword>
<dbReference type="InterPro" id="IPR007197">
    <property type="entry name" value="rSAM"/>
</dbReference>
<evidence type="ECO:0000259" key="5">
    <source>
        <dbReference type="Pfam" id="PF04055"/>
    </source>
</evidence>
<comment type="caution">
    <text evidence="6">The sequence shown here is derived from an EMBL/GenBank/DDBJ whole genome shotgun (WGS) entry which is preliminary data.</text>
</comment>
<evidence type="ECO:0000313" key="6">
    <source>
        <dbReference type="EMBL" id="GAI99775.1"/>
    </source>
</evidence>
<dbReference type="GO" id="GO:0003824">
    <property type="term" value="F:catalytic activity"/>
    <property type="evidence" value="ECO:0007669"/>
    <property type="project" value="InterPro"/>
</dbReference>
<sequence length="230" mass="25804">RPEFALRVDRELDTIEWKSVFDKAWSAGIPHIIFTGGEPTLRDDLPELIAHAESNDQVTGLISDGLRLSERDYLDSLLQTGLDHLMIIFQPDNEAAWDALENSLVEDLFVAVHLTLDDKNKDELAGLIDQLAERGVKAISLSAHDQSLYGVLEKLRSQVADLTLELVWNLPVPYSTFNPVDLETELIEQIEGEGRAWLYVEPDGDVLPAQGVNRVLGNILSDNWDHIWKG</sequence>
<dbReference type="CDD" id="cd21109">
    <property type="entry name" value="SPASM"/>
    <property type="match status" value="1"/>
</dbReference>
<dbReference type="PANTHER" id="PTHR11228:SF7">
    <property type="entry name" value="PQQA PEPTIDE CYCLASE"/>
    <property type="match status" value="1"/>
</dbReference>
<reference evidence="6" key="1">
    <citation type="journal article" date="2014" name="Front. Microbiol.">
        <title>High frequency of phylogenetically diverse reductive dehalogenase-homologous genes in deep subseafloor sedimentary metagenomes.</title>
        <authorList>
            <person name="Kawai M."/>
            <person name="Futagami T."/>
            <person name="Toyoda A."/>
            <person name="Takaki Y."/>
            <person name="Nishi S."/>
            <person name="Hori S."/>
            <person name="Arai W."/>
            <person name="Tsubouchi T."/>
            <person name="Morono Y."/>
            <person name="Uchiyama I."/>
            <person name="Ito T."/>
            <person name="Fujiyama A."/>
            <person name="Inagaki F."/>
            <person name="Takami H."/>
        </authorList>
    </citation>
    <scope>NUCLEOTIDE SEQUENCE</scope>
    <source>
        <strain evidence="6">Expedition CK06-06</strain>
    </source>
</reference>